<dbReference type="Proteomes" id="UP000824881">
    <property type="component" value="Unassembled WGS sequence"/>
</dbReference>
<dbReference type="EMBL" id="WQMT02000004">
    <property type="protein sequence ID" value="KAG9224348.1"/>
    <property type="molecule type" value="Genomic_DNA"/>
</dbReference>
<comment type="caution">
    <text evidence="1">The sequence shown here is derived from an EMBL/GenBank/DDBJ whole genome shotgun (WGS) entry which is preliminary data.</text>
</comment>
<keyword evidence="2" id="KW-1185">Reference proteome</keyword>
<accession>A0ACB7J1D4</accession>
<evidence type="ECO:0000313" key="2">
    <source>
        <dbReference type="Proteomes" id="UP000824881"/>
    </source>
</evidence>
<proteinExistence type="predicted"/>
<gene>
    <name evidence="1" type="ORF">CCMSSC00406_0007878</name>
</gene>
<name>A0ACB7J1D4_PLECO</name>
<evidence type="ECO:0000313" key="1">
    <source>
        <dbReference type="EMBL" id="KAG9224348.1"/>
    </source>
</evidence>
<reference evidence="1 2" key="1">
    <citation type="journal article" date="2021" name="Appl. Environ. Microbiol.">
        <title>Genetic linkage and physical mapping for an oyster mushroom Pleurotus cornucopiae and QTL analysis for the trait cap color.</title>
        <authorList>
            <person name="Zhang Y."/>
            <person name="Gao W."/>
            <person name="Sonnenberg A."/>
            <person name="Chen Q."/>
            <person name="Zhang J."/>
            <person name="Huang C."/>
        </authorList>
    </citation>
    <scope>NUCLEOTIDE SEQUENCE [LARGE SCALE GENOMIC DNA]</scope>
    <source>
        <strain evidence="1">CCMSSC00406</strain>
    </source>
</reference>
<protein>
    <submittedName>
        <fullName evidence="1">Uncharacterized protein</fullName>
    </submittedName>
</protein>
<organism evidence="1 2">
    <name type="scientific">Pleurotus cornucopiae</name>
    <name type="common">Cornucopia mushroom</name>
    <dbReference type="NCBI Taxonomy" id="5321"/>
    <lineage>
        <taxon>Eukaryota</taxon>
        <taxon>Fungi</taxon>
        <taxon>Dikarya</taxon>
        <taxon>Basidiomycota</taxon>
        <taxon>Agaricomycotina</taxon>
        <taxon>Agaricomycetes</taxon>
        <taxon>Agaricomycetidae</taxon>
        <taxon>Agaricales</taxon>
        <taxon>Pleurotineae</taxon>
        <taxon>Pleurotaceae</taxon>
        <taxon>Pleurotus</taxon>
    </lineage>
</organism>
<sequence>MMATQTVSFNDGQMTLPSDRNMADVQPSKTLPSIDGPACALGLFSAPSNPVLAEFGITDDPSASTTVTEYRYGASEDCDIDYDATHCASGSFSTSMDVVTAKFSITEDPNAPTSVRKYEYDPSEGNDNDSKMDSDGEEGWATAMLEEDTGREDGGWFTAVSHFSDAGDMEVYEIDEGHFARQQTSVQPPLFPLTPVRSWGPRGAMWTKDFIR</sequence>